<keyword evidence="2" id="KW-1185">Reference proteome</keyword>
<sequence>MALASAFVPRQTELCRPGAPQLTLPLSSSLPAFRAELLTYDLPDAKSRLLSEHSPSGPSAF</sequence>
<gene>
    <name evidence="1" type="ORF">LYPA_23C007539</name>
</gene>
<name>A0A485NMQ9_LYNPA</name>
<protein>
    <submittedName>
        <fullName evidence="1">Uncharacterized protein</fullName>
    </submittedName>
</protein>
<dbReference type="Proteomes" id="UP000386466">
    <property type="component" value="Unassembled WGS sequence"/>
</dbReference>
<proteinExistence type="predicted"/>
<evidence type="ECO:0000313" key="1">
    <source>
        <dbReference type="EMBL" id="VFV33897.1"/>
    </source>
</evidence>
<dbReference type="AlphaFoldDB" id="A0A485NMQ9"/>
<organism evidence="1 2">
    <name type="scientific">Lynx pardinus</name>
    <name type="common">Iberian lynx</name>
    <name type="synonym">Felis pardina</name>
    <dbReference type="NCBI Taxonomy" id="191816"/>
    <lineage>
        <taxon>Eukaryota</taxon>
        <taxon>Metazoa</taxon>
        <taxon>Chordata</taxon>
        <taxon>Craniata</taxon>
        <taxon>Vertebrata</taxon>
        <taxon>Euteleostomi</taxon>
        <taxon>Mammalia</taxon>
        <taxon>Eutheria</taxon>
        <taxon>Laurasiatheria</taxon>
        <taxon>Carnivora</taxon>
        <taxon>Feliformia</taxon>
        <taxon>Felidae</taxon>
        <taxon>Felinae</taxon>
        <taxon>Lynx</taxon>
    </lineage>
</organism>
<evidence type="ECO:0000313" key="2">
    <source>
        <dbReference type="Proteomes" id="UP000386466"/>
    </source>
</evidence>
<accession>A0A485NMQ9</accession>
<reference evidence="1 2" key="1">
    <citation type="submission" date="2019-01" db="EMBL/GenBank/DDBJ databases">
        <authorList>
            <person name="Alioto T."/>
            <person name="Alioto T."/>
        </authorList>
    </citation>
    <scope>NUCLEOTIDE SEQUENCE [LARGE SCALE GENOMIC DNA]</scope>
</reference>
<dbReference type="EMBL" id="CAAGRJ010018874">
    <property type="protein sequence ID" value="VFV33897.1"/>
    <property type="molecule type" value="Genomic_DNA"/>
</dbReference>
<feature type="non-terminal residue" evidence="1">
    <location>
        <position position="61"/>
    </location>
</feature>